<dbReference type="Proteomes" id="UP000031443">
    <property type="component" value="Unassembled WGS sequence"/>
</dbReference>
<keyword evidence="3" id="KW-1185">Reference proteome</keyword>
<organism evidence="2 3">
    <name type="scientific">Chelonia mydas</name>
    <name type="common">Green sea-turtle</name>
    <name type="synonym">Chelonia agassizi</name>
    <dbReference type="NCBI Taxonomy" id="8469"/>
    <lineage>
        <taxon>Eukaryota</taxon>
        <taxon>Metazoa</taxon>
        <taxon>Chordata</taxon>
        <taxon>Craniata</taxon>
        <taxon>Vertebrata</taxon>
        <taxon>Euteleostomi</taxon>
        <taxon>Archelosauria</taxon>
        <taxon>Testudinata</taxon>
        <taxon>Testudines</taxon>
        <taxon>Cryptodira</taxon>
        <taxon>Durocryptodira</taxon>
        <taxon>Americhelydia</taxon>
        <taxon>Chelonioidea</taxon>
        <taxon>Cheloniidae</taxon>
        <taxon>Chelonia</taxon>
    </lineage>
</organism>
<dbReference type="AlphaFoldDB" id="M7AVZ3"/>
<name>M7AVZ3_CHEMY</name>
<dbReference type="PANTHER" id="PTHR36961:SF1">
    <property type="entry name" value="LEUKEMIA-ASSOCIATED PROTEIN 7"/>
    <property type="match status" value="1"/>
</dbReference>
<feature type="region of interest" description="Disordered" evidence="1">
    <location>
        <begin position="233"/>
        <end position="255"/>
    </location>
</feature>
<dbReference type="Pfam" id="PF15760">
    <property type="entry name" value="DLEU7"/>
    <property type="match status" value="1"/>
</dbReference>
<sequence>MARSVPLCVSLNHQLVALQTLQLLHHQQQGEDARPCHPHYKLDQASSLLSTGMSGPALHDMGQGLEAARSSRVQEQEEGRRAASKTSEEEQEEECGSQALSNPGEPGPKDSRQLDPARPRTLTQIAVHSMLSRIVDSASQLVRVEQNLLLPLFQEHPFPIHLKRDESDFGSEQASLKQREMAKDRHRASPKAAIKEIDQKYMKVEIQVSIKDLRNEVEKLAVWHGELEAGVKDQADSLPLDESPKQIEKKGGAQL</sequence>
<proteinExistence type="predicted"/>
<gene>
    <name evidence="2" type="ORF">UY3_18995</name>
</gene>
<feature type="region of interest" description="Disordered" evidence="1">
    <location>
        <begin position="51"/>
        <end position="116"/>
    </location>
</feature>
<feature type="compositionally biased region" description="Basic and acidic residues" evidence="1">
    <location>
        <begin position="107"/>
        <end position="116"/>
    </location>
</feature>
<dbReference type="STRING" id="8469.M7AVZ3"/>
<dbReference type="eggNOG" id="ENOG502SA9N">
    <property type="taxonomic scope" value="Eukaryota"/>
</dbReference>
<protein>
    <submittedName>
        <fullName evidence="2">Leukemia-associated protein 7</fullName>
    </submittedName>
</protein>
<evidence type="ECO:0000313" key="2">
    <source>
        <dbReference type="EMBL" id="EMP23928.1"/>
    </source>
</evidence>
<feature type="compositionally biased region" description="Basic and acidic residues" evidence="1">
    <location>
        <begin position="72"/>
        <end position="81"/>
    </location>
</feature>
<evidence type="ECO:0000256" key="1">
    <source>
        <dbReference type="SAM" id="MobiDB-lite"/>
    </source>
</evidence>
<dbReference type="InterPro" id="IPR031510">
    <property type="entry name" value="DLEU7"/>
</dbReference>
<feature type="compositionally biased region" description="Basic and acidic residues" evidence="1">
    <location>
        <begin position="242"/>
        <end position="255"/>
    </location>
</feature>
<dbReference type="PANTHER" id="PTHR36961">
    <property type="entry name" value="LEUKEMIA-ASSOCIATED PROTEIN 7"/>
    <property type="match status" value="1"/>
</dbReference>
<reference evidence="3" key="1">
    <citation type="journal article" date="2013" name="Nat. Genet.">
        <title>The draft genomes of soft-shell turtle and green sea turtle yield insights into the development and evolution of the turtle-specific body plan.</title>
        <authorList>
            <person name="Wang Z."/>
            <person name="Pascual-Anaya J."/>
            <person name="Zadissa A."/>
            <person name="Li W."/>
            <person name="Niimura Y."/>
            <person name="Huang Z."/>
            <person name="Li C."/>
            <person name="White S."/>
            <person name="Xiong Z."/>
            <person name="Fang D."/>
            <person name="Wang B."/>
            <person name="Ming Y."/>
            <person name="Chen Y."/>
            <person name="Zheng Y."/>
            <person name="Kuraku S."/>
            <person name="Pignatelli M."/>
            <person name="Herrero J."/>
            <person name="Beal K."/>
            <person name="Nozawa M."/>
            <person name="Li Q."/>
            <person name="Wang J."/>
            <person name="Zhang H."/>
            <person name="Yu L."/>
            <person name="Shigenobu S."/>
            <person name="Wang J."/>
            <person name="Liu J."/>
            <person name="Flicek P."/>
            <person name="Searle S."/>
            <person name="Wang J."/>
            <person name="Kuratani S."/>
            <person name="Yin Y."/>
            <person name="Aken B."/>
            <person name="Zhang G."/>
            <person name="Irie N."/>
        </authorList>
    </citation>
    <scope>NUCLEOTIDE SEQUENCE [LARGE SCALE GENOMIC DNA]</scope>
</reference>
<accession>M7AVZ3</accession>
<evidence type="ECO:0000313" key="3">
    <source>
        <dbReference type="Proteomes" id="UP000031443"/>
    </source>
</evidence>
<dbReference type="EMBL" id="KB605321">
    <property type="protein sequence ID" value="EMP23928.1"/>
    <property type="molecule type" value="Genomic_DNA"/>
</dbReference>